<dbReference type="Gene3D" id="2.30.29.30">
    <property type="entry name" value="Pleckstrin-homology domain (PH domain)/Phosphotyrosine-binding domain (PTB)"/>
    <property type="match status" value="1"/>
</dbReference>
<dbReference type="AlphaFoldDB" id="A0A8H7EG87"/>
<feature type="region of interest" description="Disordered" evidence="1">
    <location>
        <begin position="330"/>
        <end position="357"/>
    </location>
</feature>
<dbReference type="SUPFAM" id="SSF50729">
    <property type="entry name" value="PH domain-like"/>
    <property type="match status" value="1"/>
</dbReference>
<dbReference type="InterPro" id="IPR036291">
    <property type="entry name" value="NAD(P)-bd_dom_sf"/>
</dbReference>
<feature type="region of interest" description="Disordered" evidence="1">
    <location>
        <begin position="425"/>
        <end position="530"/>
    </location>
</feature>
<reference evidence="3" key="2">
    <citation type="submission" date="2020-08" db="EMBL/GenBank/DDBJ databases">
        <title>Draft Genome Sequence of Cumin Blight Pathogen Alternaria burnsii.</title>
        <authorList>
            <person name="Feng Z."/>
        </authorList>
    </citation>
    <scope>NUCLEOTIDE SEQUENCE</scope>
    <source>
        <strain evidence="3">CBS107.38</strain>
    </source>
</reference>
<feature type="compositionally biased region" description="Basic and acidic residues" evidence="1">
    <location>
        <begin position="502"/>
        <end position="521"/>
    </location>
</feature>
<dbReference type="InterPro" id="IPR011993">
    <property type="entry name" value="PH-like_dom_sf"/>
</dbReference>
<gene>
    <name evidence="3" type="ORF">GT037_004207</name>
</gene>
<feature type="compositionally biased region" description="Low complexity" evidence="1">
    <location>
        <begin position="16"/>
        <end position="27"/>
    </location>
</feature>
<dbReference type="PROSITE" id="PS50003">
    <property type="entry name" value="PH_DOMAIN"/>
    <property type="match status" value="1"/>
</dbReference>
<dbReference type="InterPro" id="IPR001849">
    <property type="entry name" value="PH_domain"/>
</dbReference>
<dbReference type="GeneID" id="62202432"/>
<dbReference type="EMBL" id="JAAABM010000005">
    <property type="protein sequence ID" value="KAF7677348.1"/>
    <property type="molecule type" value="Genomic_DNA"/>
</dbReference>
<sequence>MESTTRHTSQRRTTRPRSTNPSPATSTYGYHNTYHTHAQLPIGSPPSYARAIDPQTRRILDERTRTEKEAVRSTQLPPPYTCTVHIEGLVGVKQELSSPFQVSGHREWNDVYAILRGTQLSIHRVKYPGLLSKSKEPCAGRLIRTYSLQHAEVGVASDFKKTSLTPKSPFAHLVPAAARPKLYETDPHLFEPVREHAIRLRLEFEQFLLCPSTEEGMLDWVESFCAAIDISSPLEDRSEPRYRSLPRRGRRQRILENAQFGENLESLTSLEAGRRIIAQQEQIIRQLYPHLAGTREPGISHTGPAADLELDDFDPEDVRFPTRIARDSLARVSSHEYEQGDDERPESGVSFDPKSTCAPRPSFAQTLRYRRRCAPVLLASSPRVSDVVFGKGQRFRISVKAHMLVDYTPHPPRYDVHGFAKSRRPARIATDHNPPTATADKTVSTTILPERPSSPLRGVSDDSITSITFGEDLGPVRSKSTSDATGPSGPPSPSGMSQTKVDAARQLETMGKRRPSEDSRETGLSAGDYKDALPTLHRKAMSTTPIALILGSGPNVGTALTTSLTALGYRIATASRSGTNALNPANGTLSLAADFSNPSSIPALFAAVTKEFGRAPNVVIWNASALTPPPVEGNLLSLPQDQFVKDLNVNTVSPYVAAMEAVRAWDGEVGGDGEGGRSNKTFIYTGNTLNQTIVPIPLFLTLGVGKSASAHWVGLADTMYRERGYRFFYADQREPDGGPMVKGVDGPAHGEFYASLAKRESDDVPWLATFVKDKGYVKF</sequence>
<evidence type="ECO:0000256" key="1">
    <source>
        <dbReference type="SAM" id="MobiDB-lite"/>
    </source>
</evidence>
<feature type="domain" description="PH" evidence="2">
    <location>
        <begin position="83"/>
        <end position="229"/>
    </location>
</feature>
<evidence type="ECO:0000313" key="4">
    <source>
        <dbReference type="Proteomes" id="UP000596902"/>
    </source>
</evidence>
<dbReference type="PANTHER" id="PTHR37283">
    <property type="entry name" value="PH DOMAIN-CONTAINING PROTEIN YHR131C"/>
    <property type="match status" value="1"/>
</dbReference>
<keyword evidence="4" id="KW-1185">Reference proteome</keyword>
<dbReference type="SMART" id="SM00233">
    <property type="entry name" value="PH"/>
    <property type="match status" value="1"/>
</dbReference>
<dbReference type="Proteomes" id="UP000596902">
    <property type="component" value="Unassembled WGS sequence"/>
</dbReference>
<dbReference type="RefSeq" id="XP_038787526.1">
    <property type="nucleotide sequence ID" value="XM_038929254.1"/>
</dbReference>
<evidence type="ECO:0000313" key="3">
    <source>
        <dbReference type="EMBL" id="KAF7677348.1"/>
    </source>
</evidence>
<dbReference type="Gene3D" id="3.40.50.720">
    <property type="entry name" value="NAD(P)-binding Rossmann-like Domain"/>
    <property type="match status" value="1"/>
</dbReference>
<name>A0A8H7EG87_9PLEO</name>
<protein>
    <recommendedName>
        <fullName evidence="2">PH domain-containing protein</fullName>
    </recommendedName>
</protein>
<organism evidence="3 4">
    <name type="scientific">Alternaria burnsii</name>
    <dbReference type="NCBI Taxonomy" id="1187904"/>
    <lineage>
        <taxon>Eukaryota</taxon>
        <taxon>Fungi</taxon>
        <taxon>Dikarya</taxon>
        <taxon>Ascomycota</taxon>
        <taxon>Pezizomycotina</taxon>
        <taxon>Dothideomycetes</taxon>
        <taxon>Pleosporomycetidae</taxon>
        <taxon>Pleosporales</taxon>
        <taxon>Pleosporineae</taxon>
        <taxon>Pleosporaceae</taxon>
        <taxon>Alternaria</taxon>
        <taxon>Alternaria sect. Alternaria</taxon>
    </lineage>
</organism>
<dbReference type="PANTHER" id="PTHR37283:SF1">
    <property type="entry name" value="PH DOMAIN-CONTAINING PROTEIN YHR131C"/>
    <property type="match status" value="1"/>
</dbReference>
<accession>A0A8H7EG87</accession>
<feature type="compositionally biased region" description="Polar residues" evidence="1">
    <location>
        <begin position="433"/>
        <end position="447"/>
    </location>
</feature>
<proteinExistence type="predicted"/>
<dbReference type="SUPFAM" id="SSF51735">
    <property type="entry name" value="NAD(P)-binding Rossmann-fold domains"/>
    <property type="match status" value="1"/>
</dbReference>
<comment type="caution">
    <text evidence="3">The sequence shown here is derived from an EMBL/GenBank/DDBJ whole genome shotgun (WGS) entry which is preliminary data.</text>
</comment>
<feature type="region of interest" description="Disordered" evidence="1">
    <location>
        <begin position="1"/>
        <end position="31"/>
    </location>
</feature>
<reference evidence="3" key="1">
    <citation type="submission" date="2020-01" db="EMBL/GenBank/DDBJ databases">
        <authorList>
            <person name="Feng Z.H.Z."/>
        </authorList>
    </citation>
    <scope>NUCLEOTIDE SEQUENCE</scope>
    <source>
        <strain evidence="3">CBS107.38</strain>
    </source>
</reference>
<evidence type="ECO:0000259" key="2">
    <source>
        <dbReference type="PROSITE" id="PS50003"/>
    </source>
</evidence>